<dbReference type="PANTHER" id="PTHR31304:SF1">
    <property type="entry name" value="LOB DOMAIN-CONTAINING PROTEIN 39"/>
    <property type="match status" value="1"/>
</dbReference>
<dbReference type="PANTHER" id="PTHR31304">
    <property type="entry name" value="LOB DOMAIN-CONTAINING PROTEIN 38"/>
    <property type="match status" value="1"/>
</dbReference>
<dbReference type="InterPro" id="IPR004883">
    <property type="entry name" value="LOB"/>
</dbReference>
<dbReference type="eggNOG" id="ENOG502RYSV">
    <property type="taxonomic scope" value="Eukaryota"/>
</dbReference>
<feature type="compositionally biased region" description="Polar residues" evidence="2">
    <location>
        <begin position="185"/>
        <end position="200"/>
    </location>
</feature>
<evidence type="ECO:0000313" key="4">
    <source>
        <dbReference type="EMBL" id="CBI19415.3"/>
    </source>
</evidence>
<dbReference type="Gramene" id="Vitis18g00756.t01">
    <property type="protein sequence ID" value="Vitis18g00756.t01.CDS"/>
    <property type="gene ID" value="Vitis18g00756"/>
</dbReference>
<feature type="domain" description="LOB" evidence="3">
    <location>
        <begin position="1"/>
        <end position="107"/>
    </location>
</feature>
<reference evidence="8" key="1">
    <citation type="journal article" date="2007" name="Nature">
        <title>The grapevine genome sequence suggests ancestral hexaploidization in major angiosperm phyla.</title>
        <authorList>
            <consortium name="The French-Italian Public Consortium for Grapevine Genome Characterization."/>
            <person name="Jaillon O."/>
            <person name="Aury J.-M."/>
            <person name="Noel B."/>
            <person name="Policriti A."/>
            <person name="Clepet C."/>
            <person name="Casagrande A."/>
            <person name="Choisne N."/>
            <person name="Aubourg S."/>
            <person name="Vitulo N."/>
            <person name="Jubin C."/>
            <person name="Vezzi A."/>
            <person name="Legeai F."/>
            <person name="Hugueney P."/>
            <person name="Dasilva C."/>
            <person name="Horner D."/>
            <person name="Mica E."/>
            <person name="Jublot D."/>
            <person name="Poulain J."/>
            <person name="Bruyere C."/>
            <person name="Billault A."/>
            <person name="Segurens B."/>
            <person name="Gouyvenoux M."/>
            <person name="Ugarte E."/>
            <person name="Cattonaro F."/>
            <person name="Anthouard V."/>
            <person name="Vico V."/>
            <person name="Del Fabbro C."/>
            <person name="Alaux M."/>
            <person name="Di Gaspero G."/>
            <person name="Dumas V."/>
            <person name="Felice N."/>
            <person name="Paillard S."/>
            <person name="Juman I."/>
            <person name="Moroldo M."/>
            <person name="Scalabrin S."/>
            <person name="Canaguier A."/>
            <person name="Le Clainche I."/>
            <person name="Malacrida G."/>
            <person name="Durand E."/>
            <person name="Pesole G."/>
            <person name="Laucou V."/>
            <person name="Chatelet P."/>
            <person name="Merdinoglu D."/>
            <person name="Delledonne M."/>
            <person name="Pezzotti M."/>
            <person name="Lecharny A."/>
            <person name="Scarpelli C."/>
            <person name="Artiguenave F."/>
            <person name="Pe M.E."/>
            <person name="Valle G."/>
            <person name="Morgante M."/>
            <person name="Caboche M."/>
            <person name="Adam-Blondon A.-F."/>
            <person name="Weissenbach J."/>
            <person name="Quetier F."/>
            <person name="Wincker P."/>
        </authorList>
    </citation>
    <scope>NUCLEOTIDE SEQUENCE [LARGE SCALE GENOMIC DNA]</scope>
    <source>
        <strain evidence="8">cv. Pinot noir / PN40024</strain>
    </source>
</reference>
<dbReference type="PROSITE" id="PS50891">
    <property type="entry name" value="LOB"/>
    <property type="match status" value="1"/>
</dbReference>
<evidence type="ECO:0000259" key="3">
    <source>
        <dbReference type="PROSITE" id="PS50891"/>
    </source>
</evidence>
<evidence type="ECO:0000256" key="1">
    <source>
        <dbReference type="ARBA" id="ARBA00005474"/>
    </source>
</evidence>
<accession>A0A438DYF0</accession>
<proteinExistence type="inferred from homology"/>
<dbReference type="Proteomes" id="UP000288805">
    <property type="component" value="Unassembled WGS sequence"/>
</dbReference>
<reference evidence="4" key="2">
    <citation type="submission" date="2011-05" db="EMBL/GenBank/DDBJ databases">
        <title>High quality assembly and annotation of grapevine genome.</title>
        <authorList>
            <person name="Vitulo N."/>
            <person name="Olivier J."/>
            <person name="Forcato C."/>
            <person name="Albiero A."/>
            <person name="D'Angelo M."/>
            <person name="Zimbello R."/>
            <person name="Schiavon R."/>
            <person name="Rigobello C."/>
            <person name="Policriti A."/>
            <person name="Clepet C."/>
            <person name="Casagrande A."/>
            <person name="Choisne N."/>
            <person name="Vezzi A."/>
            <person name="Hugueney P."/>
            <person name="Horner D."/>
            <person name="Mica E."/>
            <person name="Cattonaro F."/>
            <person name="Del Fabbro C."/>
            <person name="Alaux M."/>
            <person name="Di Gaspero G."/>
            <person name="Scalabrin S."/>
            <person name="Pesole G."/>
            <person name="Delledonne M."/>
            <person name="Pezzotti M."/>
            <person name="Pe E.M."/>
            <person name="Caboche M."/>
            <person name="Adam-Blondon A.-F."/>
            <person name="Weissenbach J."/>
            <person name="Quetier F."/>
            <person name="Wincker P."/>
            <person name="Morgante M."/>
            <person name="Valle G."/>
        </authorList>
    </citation>
    <scope>NUCLEOTIDE SEQUENCE</scope>
</reference>
<accession>E0CP37</accession>
<organism evidence="5 9">
    <name type="scientific">Vitis vinifera</name>
    <name type="common">Grape</name>
    <dbReference type="NCBI Taxonomy" id="29760"/>
    <lineage>
        <taxon>Eukaryota</taxon>
        <taxon>Viridiplantae</taxon>
        <taxon>Streptophyta</taxon>
        <taxon>Embryophyta</taxon>
        <taxon>Tracheophyta</taxon>
        <taxon>Spermatophyta</taxon>
        <taxon>Magnoliopsida</taxon>
        <taxon>eudicotyledons</taxon>
        <taxon>Gunneridae</taxon>
        <taxon>Pentapetalae</taxon>
        <taxon>rosids</taxon>
        <taxon>Vitales</taxon>
        <taxon>Vitaceae</taxon>
        <taxon>Viteae</taxon>
        <taxon>Vitis</taxon>
    </lineage>
</organism>
<dbReference type="HOGENOM" id="CLU_054665_1_1_1"/>
<evidence type="ECO:0000313" key="7">
    <source>
        <dbReference type="EMBL" id="RVX00056.1"/>
    </source>
</evidence>
<evidence type="ECO:0000313" key="6">
    <source>
        <dbReference type="EMBL" id="RVW57684.1"/>
    </source>
</evidence>
<dbReference type="AlphaFoldDB" id="A0A438DYF0"/>
<comment type="similarity">
    <text evidence="1">Belongs to the LOB domain-containing protein family.</text>
</comment>
<dbReference type="KEGG" id="vvi:100255841"/>
<dbReference type="Proteomes" id="UP000009183">
    <property type="component" value="Chromosome 18"/>
</dbReference>
<dbReference type="PaxDb" id="29760-VIT_18s0001g09250.t01"/>
<keyword evidence="8" id="KW-1185">Reference proteome</keyword>
<gene>
    <name evidence="5" type="primary">LBD38_1</name>
    <name evidence="6" type="synonym">LBD38_0</name>
    <name evidence="7" type="synonym">LBD38_3</name>
    <name evidence="4" type="ordered locus">VIT_18s0001g09250</name>
    <name evidence="7" type="ORF">CK203_024896</name>
    <name evidence="5" type="ORF">CK203_090065</name>
    <name evidence="6" type="ORF">CK203_117391</name>
</gene>
<dbReference type="Pfam" id="PF03195">
    <property type="entry name" value="LOB"/>
    <property type="match status" value="1"/>
</dbReference>
<dbReference type="SMR" id="A0A438DYF0"/>
<dbReference type="OrthoDB" id="1922547at2759"/>
<protein>
    <submittedName>
        <fullName evidence="5">LOB domain-containing protein 38</fullName>
    </submittedName>
</protein>
<evidence type="ECO:0000313" key="8">
    <source>
        <dbReference type="Proteomes" id="UP000009183"/>
    </source>
</evidence>
<name>A0A438DYF0_VITVI</name>
<reference evidence="5 9" key="3">
    <citation type="journal article" date="2018" name="PLoS Genet.">
        <title>Population sequencing reveals clonal diversity and ancestral inbreeding in the grapevine cultivar Chardonnay.</title>
        <authorList>
            <person name="Roach M.J."/>
            <person name="Johnson D.L."/>
            <person name="Bohlmann J."/>
            <person name="van Vuuren H.J."/>
            <person name="Jones S.J."/>
            <person name="Pretorius I.S."/>
            <person name="Schmidt S.A."/>
            <person name="Borneman A.R."/>
        </authorList>
    </citation>
    <scope>NUCLEOTIDE SEQUENCE [LARGE SCALE GENOMIC DNA]</scope>
    <source>
        <strain evidence="9">cv. Chardonnay</strain>
        <strain evidence="5">I10V1</strain>
        <tissue evidence="5">Leaf</tissue>
    </source>
</reference>
<dbReference type="EMBL" id="QGNW01000084">
    <property type="protein sequence ID" value="RVX00056.1"/>
    <property type="molecule type" value="Genomic_DNA"/>
</dbReference>
<evidence type="ECO:0000256" key="2">
    <source>
        <dbReference type="SAM" id="MobiDB-lite"/>
    </source>
</evidence>
<dbReference type="EMBL" id="QGNW01001046">
    <property type="protein sequence ID" value="RVW57684.1"/>
    <property type="molecule type" value="Genomic_DNA"/>
</dbReference>
<dbReference type="EMBL" id="QGNW01001459">
    <property type="protein sequence ID" value="RVW40440.1"/>
    <property type="molecule type" value="Genomic_DNA"/>
</dbReference>
<sequence length="222" mass="24105">MSCNGCRVLRKGCSDSCILRTCLQWIENPEAQGYATLFVSKFFGRSDLMSFISAVPENKRPALFQSLLFEACGRTVNPVNGAVGLLWTGNWHVCQAAVDTVLAGGTLRPIPGILAGPIKPGFDEASATFCTDAWKLRDAYSLSKPFMRDNASEEAKRIETQPPHLGISATARFSNKINAGRGKRSGTSFCSEGSSGTMSYDGSDDDRNMSGCQERKLLNLFI</sequence>
<feature type="region of interest" description="Disordered" evidence="2">
    <location>
        <begin position="180"/>
        <end position="207"/>
    </location>
</feature>
<dbReference type="EMBL" id="FN595227">
    <property type="protein sequence ID" value="CBI19415.3"/>
    <property type="molecule type" value="Genomic_DNA"/>
</dbReference>
<evidence type="ECO:0000313" key="5">
    <source>
        <dbReference type="EMBL" id="RVW40440.1"/>
    </source>
</evidence>
<evidence type="ECO:0000313" key="9">
    <source>
        <dbReference type="Proteomes" id="UP000288805"/>
    </source>
</evidence>